<accession>A0A068QWP6</accession>
<dbReference type="Proteomes" id="UP000324170">
    <property type="component" value="Unassembled WGS sequence"/>
</dbReference>
<keyword evidence="1" id="KW-0732">Signal</keyword>
<gene>
    <name evidence="3" type="ORF">LY16_02178</name>
    <name evidence="2" type="ORF">XDD1_3772</name>
</gene>
<sequence>MKFLIGLCIILLSLTVSSKTEKYELDFKAWEKKGSWGIYNKKPDNYFNPLKINRYKEGYLPSFSYLIKEFDLQNVVNQYCLIGYKWNKTKENNEFESIIIFWKTANYLIGWNLPDGQDDYNYNAIIFSKPFIDISDSVVPYKEAEGAQALWAKEGVIQIIDDCELHGQKITIKPSEVKQ</sequence>
<dbReference type="RefSeq" id="WP_045973117.1">
    <property type="nucleotide sequence ID" value="NZ_CAWMED010000001.1"/>
</dbReference>
<proteinExistence type="predicted"/>
<evidence type="ECO:0000313" key="3">
    <source>
        <dbReference type="EMBL" id="TYP04736.1"/>
    </source>
</evidence>
<reference evidence="2 4" key="1">
    <citation type="submission" date="2013-07" db="EMBL/GenBank/DDBJ databases">
        <authorList>
            <person name="Genoscope - CEA"/>
        </authorList>
    </citation>
    <scope>NUCLEOTIDE SEQUENCE [LARGE SCALE GENOMIC DNA]</scope>
    <source>
        <strain evidence="2">FRM16</strain>
        <strain evidence="4">FRM16 / DSM 17909</strain>
    </source>
</reference>
<dbReference type="AlphaFoldDB" id="A0A068QWP6"/>
<feature type="signal peptide" evidence="1">
    <location>
        <begin position="1"/>
        <end position="18"/>
    </location>
</feature>
<dbReference type="Proteomes" id="UP000032721">
    <property type="component" value="Chromosome"/>
</dbReference>
<evidence type="ECO:0000256" key="1">
    <source>
        <dbReference type="SAM" id="SignalP"/>
    </source>
</evidence>
<reference evidence="3 5" key="2">
    <citation type="submission" date="2019-07" db="EMBL/GenBank/DDBJ databases">
        <title>Genomic Encyclopedia of Type Strains, Phase I: the one thousand microbial genomes (KMG-I) project.</title>
        <authorList>
            <person name="Kyrpides N."/>
        </authorList>
    </citation>
    <scope>NUCLEOTIDE SEQUENCE [LARGE SCALE GENOMIC DNA]</scope>
    <source>
        <strain evidence="3 5">DSM 17909</strain>
    </source>
</reference>
<feature type="chain" id="PRO_5001654431" evidence="1">
    <location>
        <begin position="19"/>
        <end position="179"/>
    </location>
</feature>
<keyword evidence="5" id="KW-1185">Reference proteome</keyword>
<evidence type="ECO:0000313" key="2">
    <source>
        <dbReference type="EMBL" id="CDG19457.1"/>
    </source>
</evidence>
<dbReference type="HOGENOM" id="CLU_1524556_0_0_6"/>
<protein>
    <submittedName>
        <fullName evidence="2">Uncharacterized protein</fullName>
    </submittedName>
</protein>
<name>A0A068QWP6_9GAMM</name>
<evidence type="ECO:0000313" key="4">
    <source>
        <dbReference type="Proteomes" id="UP000032721"/>
    </source>
</evidence>
<evidence type="ECO:0000313" key="5">
    <source>
        <dbReference type="Proteomes" id="UP000324170"/>
    </source>
</evidence>
<dbReference type="EMBL" id="VNHN01000033">
    <property type="protein sequence ID" value="TYP04736.1"/>
    <property type="molecule type" value="Genomic_DNA"/>
</dbReference>
<organism evidence="2 4">
    <name type="scientific">Xenorhabdus doucetiae</name>
    <dbReference type="NCBI Taxonomy" id="351671"/>
    <lineage>
        <taxon>Bacteria</taxon>
        <taxon>Pseudomonadati</taxon>
        <taxon>Pseudomonadota</taxon>
        <taxon>Gammaproteobacteria</taxon>
        <taxon>Enterobacterales</taxon>
        <taxon>Morganellaceae</taxon>
        <taxon>Xenorhabdus</taxon>
    </lineage>
</organism>
<dbReference type="OrthoDB" id="6444474at2"/>
<dbReference type="EMBL" id="FO704550">
    <property type="protein sequence ID" value="CDG19457.1"/>
    <property type="molecule type" value="Genomic_DNA"/>
</dbReference>
<dbReference type="KEGG" id="xdo:XDD1_3772"/>